<evidence type="ECO:0000313" key="3">
    <source>
        <dbReference type="Proteomes" id="UP001320898"/>
    </source>
</evidence>
<feature type="domain" description="PD-(D/E)XK endonuclease-like" evidence="1">
    <location>
        <begin position="776"/>
        <end position="1006"/>
    </location>
</feature>
<accession>A0AAW5QYB1</accession>
<evidence type="ECO:0000259" key="1">
    <source>
        <dbReference type="Pfam" id="PF12705"/>
    </source>
</evidence>
<proteinExistence type="predicted"/>
<sequence>MTAPGPGGPRLWTVPPSAPFLSRLAEALEMGTLVPPRPDGSPWPLSDYLVLLPTRRACRVLAEILAERADGGALLLPRIRPIGDIDEVELALAGVGVLGDAAAALTIPPAIGPLRRHVLLTELVLGWGRTVAQTLMVPGRDEPVAIPVVPGDAAFLARDLATLIDDFETEGRSFAGLGGLVPEDHAEYWRLTVEFLRIATELWPAILASENRVDPAARRNALLEAESRRLDAAPPRSPIIAAGSTGTIPATAGLLAAIARSPHGAVVLPGLDLDIDAESWEAIDADQTPQPGHPQYGLKRLLGRMGAVRGGVDRLVEPARPARERIVAETFRPVATTDRWAGLAERIDAADFDDAVAGVTVLEAANEQEAALSIALMMREAVETPGRTAALVTPDRTLARRVSGELARWTIPVEDSAGVPLSETPAGTVYRLIADSAALRLAPVSLVALIQHPLARFGLEADAARRAARVLELAVLRGPRPASGGQGLVRAVRHAHTHRAEGYRHPSVRRLDEGDWQGAIDLADRIAAVLAPLEDIARRGECPLADLAAAHRTALAGVVATPDGATPGGATPDGATLSGATLVGEDGEALGRFLADLDDAAPGGLSARLDQYPALLRALMSGIPVRRRAPGHPRLSILGPLEARMISADLVILGGLEEGVWPADTRADPFLNRPMRRDVGLEAPERFIGLAAHDVAQAMCAPEIVLARSTKLGGAPAVASRWLQRFRAVIGDARYTALVARGERYLGIARAVDLAGALAPLGEPTPRPPVEARPGRLSVTEIETLIRDPYAVYARRVLRLEPLGELDEAPDARERGNIIHDALAGYVQASDAGEPADLVAIGATLFETLDDFPEVRAFWWPRFLRVAEWFVARDAEDRAGLKQRLVEQKGELKLQIAGREVTLSGRADRFDVTDRGLRIVDYKTGTAPSDKQVLSGLSPQLPLEAAMAMNGGFGPDLARLSPVELAYVELKGSRVPGAVKTVVPKDTTVADFAAGTLASLTGLLARFADPDQAYFVKPRAQFAGRFTDYDHLSRWPEWGRLGGDGGGD</sequence>
<dbReference type="SUPFAM" id="SSF52980">
    <property type="entry name" value="Restriction endonuclease-like"/>
    <property type="match status" value="1"/>
</dbReference>
<organism evidence="2 3">
    <name type="scientific">Microbaculum marinisediminis</name>
    <dbReference type="NCBI Taxonomy" id="2931392"/>
    <lineage>
        <taxon>Bacteria</taxon>
        <taxon>Pseudomonadati</taxon>
        <taxon>Pseudomonadota</taxon>
        <taxon>Alphaproteobacteria</taxon>
        <taxon>Hyphomicrobiales</taxon>
        <taxon>Tepidamorphaceae</taxon>
        <taxon>Microbaculum</taxon>
    </lineage>
</organism>
<protein>
    <submittedName>
        <fullName evidence="2">Double-strand break repair protein AddB</fullName>
    </submittedName>
</protein>
<dbReference type="AlphaFoldDB" id="A0AAW5QYB1"/>
<keyword evidence="3" id="KW-1185">Reference proteome</keyword>
<dbReference type="InterPro" id="IPR027417">
    <property type="entry name" value="P-loop_NTPase"/>
</dbReference>
<dbReference type="NCBIfam" id="TIGR02786">
    <property type="entry name" value="addB_alphas"/>
    <property type="match status" value="1"/>
</dbReference>
<reference evidence="2 3" key="1">
    <citation type="submission" date="2022-04" db="EMBL/GenBank/DDBJ databases">
        <authorList>
            <person name="Ye Y.-Q."/>
            <person name="Du Z.-J."/>
        </authorList>
    </citation>
    <scope>NUCLEOTIDE SEQUENCE [LARGE SCALE GENOMIC DNA]</scope>
    <source>
        <strain evidence="2 3">A6E488</strain>
    </source>
</reference>
<dbReference type="InterPro" id="IPR014153">
    <property type="entry name" value="Ds_break_AddB"/>
</dbReference>
<evidence type="ECO:0000313" key="2">
    <source>
        <dbReference type="EMBL" id="MCT8971980.1"/>
    </source>
</evidence>
<dbReference type="Pfam" id="PF12705">
    <property type="entry name" value="PDDEXK_1"/>
    <property type="match status" value="1"/>
</dbReference>
<dbReference type="EMBL" id="JALIDZ010000004">
    <property type="protein sequence ID" value="MCT8971980.1"/>
    <property type="molecule type" value="Genomic_DNA"/>
</dbReference>
<gene>
    <name evidence="2" type="primary">addB</name>
    <name evidence="2" type="ORF">MUB46_08955</name>
</gene>
<dbReference type="Proteomes" id="UP001320898">
    <property type="component" value="Unassembled WGS sequence"/>
</dbReference>
<dbReference type="InterPro" id="IPR038726">
    <property type="entry name" value="PDDEXK_AddAB-type"/>
</dbReference>
<dbReference type="InterPro" id="IPR011604">
    <property type="entry name" value="PDDEXK-like_dom_sf"/>
</dbReference>
<comment type="caution">
    <text evidence="2">The sequence shown here is derived from an EMBL/GenBank/DDBJ whole genome shotgun (WGS) entry which is preliminary data.</text>
</comment>
<dbReference type="RefSeq" id="WP_261615561.1">
    <property type="nucleotide sequence ID" value="NZ_JALIDZ010000004.1"/>
</dbReference>
<dbReference type="Gene3D" id="3.90.320.10">
    <property type="match status" value="1"/>
</dbReference>
<name>A0AAW5QYB1_9HYPH</name>
<dbReference type="InterPro" id="IPR011335">
    <property type="entry name" value="Restrct_endonuc-II-like"/>
</dbReference>
<dbReference type="SUPFAM" id="SSF52540">
    <property type="entry name" value="P-loop containing nucleoside triphosphate hydrolases"/>
    <property type="match status" value="1"/>
</dbReference>